<dbReference type="AlphaFoldDB" id="A0A0R2BJ13"/>
<dbReference type="RefSeq" id="WP_054760852.1">
    <property type="nucleotide sequence ID" value="NZ_AYYR01000009.1"/>
</dbReference>
<reference evidence="1 2" key="1">
    <citation type="journal article" date="2015" name="Genome Announc.">
        <title>Expanding the biotechnology potential of lactobacilli through comparative genomics of 213 strains and associated genera.</title>
        <authorList>
            <person name="Sun Z."/>
            <person name="Harris H.M."/>
            <person name="McCann A."/>
            <person name="Guo C."/>
            <person name="Argimon S."/>
            <person name="Zhang W."/>
            <person name="Yang X."/>
            <person name="Jeffery I.B."/>
            <person name="Cooney J.C."/>
            <person name="Kagawa T.F."/>
            <person name="Liu W."/>
            <person name="Song Y."/>
            <person name="Salvetti E."/>
            <person name="Wrobel A."/>
            <person name="Rasinkangas P."/>
            <person name="Parkhill J."/>
            <person name="Rea M.C."/>
            <person name="O'Sullivan O."/>
            <person name="Ritari J."/>
            <person name="Douillard F.P."/>
            <person name="Paul Ross R."/>
            <person name="Yang R."/>
            <person name="Briner A.E."/>
            <person name="Felis G.E."/>
            <person name="de Vos W.M."/>
            <person name="Barrangou R."/>
            <person name="Klaenhammer T.R."/>
            <person name="Caufield P.W."/>
            <person name="Cui Y."/>
            <person name="Zhang H."/>
            <person name="O'Toole P.W."/>
        </authorList>
    </citation>
    <scope>NUCLEOTIDE SEQUENCE [LARGE SCALE GENOMIC DNA]</scope>
    <source>
        <strain evidence="1 2">DSM 20515</strain>
    </source>
</reference>
<organism evidence="1 2">
    <name type="scientific">Secundilactobacillus collinoides DSM 20515 = JCM 1123</name>
    <dbReference type="NCBI Taxonomy" id="1423733"/>
    <lineage>
        <taxon>Bacteria</taxon>
        <taxon>Bacillati</taxon>
        <taxon>Bacillota</taxon>
        <taxon>Bacilli</taxon>
        <taxon>Lactobacillales</taxon>
        <taxon>Lactobacillaceae</taxon>
        <taxon>Secundilactobacillus</taxon>
    </lineage>
</organism>
<dbReference type="EMBL" id="AYYR01000009">
    <property type="protein sequence ID" value="KRM77652.1"/>
    <property type="molecule type" value="Genomic_DNA"/>
</dbReference>
<evidence type="ECO:0000313" key="2">
    <source>
        <dbReference type="Proteomes" id="UP000051845"/>
    </source>
</evidence>
<dbReference type="PATRIC" id="fig|1423733.4.peg.3143"/>
<gene>
    <name evidence="1" type="ORF">FC82_GL003019</name>
</gene>
<protein>
    <submittedName>
        <fullName evidence="1">Uncharacterized protein</fullName>
    </submittedName>
</protein>
<evidence type="ECO:0000313" key="1">
    <source>
        <dbReference type="EMBL" id="KRM77652.1"/>
    </source>
</evidence>
<sequence>MTTAPSANQPQKKTVNLEYVDRLFHFIINMYLGQVRPLFGYLTLTEQCKTQADFETIDYQHPASSECHVRAFIV</sequence>
<accession>A0A0R2BJ13</accession>
<comment type="caution">
    <text evidence="1">The sequence shown here is derived from an EMBL/GenBank/DDBJ whole genome shotgun (WGS) entry which is preliminary data.</text>
</comment>
<name>A0A0R2BJ13_SECCO</name>
<dbReference type="Proteomes" id="UP000051845">
    <property type="component" value="Unassembled WGS sequence"/>
</dbReference>
<proteinExistence type="predicted"/>